<dbReference type="Proteomes" id="UP001239111">
    <property type="component" value="Chromosome 2"/>
</dbReference>
<organism evidence="1 2">
    <name type="scientific">Eretmocerus hayati</name>
    <dbReference type="NCBI Taxonomy" id="131215"/>
    <lineage>
        <taxon>Eukaryota</taxon>
        <taxon>Metazoa</taxon>
        <taxon>Ecdysozoa</taxon>
        <taxon>Arthropoda</taxon>
        <taxon>Hexapoda</taxon>
        <taxon>Insecta</taxon>
        <taxon>Pterygota</taxon>
        <taxon>Neoptera</taxon>
        <taxon>Endopterygota</taxon>
        <taxon>Hymenoptera</taxon>
        <taxon>Apocrita</taxon>
        <taxon>Proctotrupomorpha</taxon>
        <taxon>Chalcidoidea</taxon>
        <taxon>Aphelinidae</taxon>
        <taxon>Aphelininae</taxon>
        <taxon>Eretmocerus</taxon>
    </lineage>
</organism>
<evidence type="ECO:0000313" key="2">
    <source>
        <dbReference type="Proteomes" id="UP001239111"/>
    </source>
</evidence>
<accession>A0ACC2NZU1</accession>
<gene>
    <name evidence="1" type="ORF">QAD02_012566</name>
</gene>
<name>A0ACC2NZU1_9HYME</name>
<protein>
    <submittedName>
        <fullName evidence="1">Uncharacterized protein</fullName>
    </submittedName>
</protein>
<evidence type="ECO:0000313" key="1">
    <source>
        <dbReference type="EMBL" id="KAJ8676779.1"/>
    </source>
</evidence>
<sequence>MPADRKHVLSWIQPYPGVFTYDGKTLYCHVCEKLVKCERKFLVDQHVAEEVRKAYDSANELISVTKKVFLKAPSRSDKYSEMLPNLPLPPRPVITRWGTWIEAAQFCHENFKAVKDVVDQFDDSDAAEIPKCKAAFTNPTVSRELATIYTHFSFIPKFIVKLETQNLPLHDSISTIKDAVALTSRLPRNIPTKLKGKLDSVLERNPGYSSLCRINDFVNNEGTTELPGTISPSDVPNFKYCPTTSVDVERSFSAYKFILNDRKHGLRMDNLEKYIVVYCYHNMSNLENQ</sequence>
<comment type="caution">
    <text evidence="1">The sequence shown here is derived from an EMBL/GenBank/DDBJ whole genome shotgun (WGS) entry which is preliminary data.</text>
</comment>
<keyword evidence="2" id="KW-1185">Reference proteome</keyword>
<dbReference type="EMBL" id="CM056742">
    <property type="protein sequence ID" value="KAJ8676779.1"/>
    <property type="molecule type" value="Genomic_DNA"/>
</dbReference>
<proteinExistence type="predicted"/>
<reference evidence="1" key="1">
    <citation type="submission" date="2023-04" db="EMBL/GenBank/DDBJ databases">
        <title>A chromosome-level genome assembly of the parasitoid wasp Eretmocerus hayati.</title>
        <authorList>
            <person name="Zhong Y."/>
            <person name="Liu S."/>
            <person name="Liu Y."/>
        </authorList>
    </citation>
    <scope>NUCLEOTIDE SEQUENCE</scope>
    <source>
        <strain evidence="1">ZJU_SS_LIU_2023</strain>
    </source>
</reference>